<keyword evidence="3" id="KW-1185">Reference proteome</keyword>
<feature type="compositionally biased region" description="Basic and acidic residues" evidence="1">
    <location>
        <begin position="106"/>
        <end position="115"/>
    </location>
</feature>
<dbReference type="Proteomes" id="UP000191612">
    <property type="component" value="Unassembled WGS sequence"/>
</dbReference>
<sequence>MPTTPSPKKKSEFLGDLTAGEIKLIMASFLCMSGKLDTEKLGKLSNTKRKSAAGRLPTIKRKLEKMFEDELDNLDDDQTNSSAKGKSPGNSRAKKRRDKVVDPQPEPEHDTKTEAESEEDTKDTVKVEILVESGESTDSLVKVKADTDIKIKPEPID</sequence>
<name>A0A1V6RL27_9EURO</name>
<evidence type="ECO:0000313" key="2">
    <source>
        <dbReference type="EMBL" id="OQE02326.1"/>
    </source>
</evidence>
<feature type="compositionally biased region" description="Basic residues" evidence="1">
    <location>
        <begin position="46"/>
        <end position="63"/>
    </location>
</feature>
<dbReference type="AlphaFoldDB" id="A0A1V6RL27"/>
<reference evidence="3" key="1">
    <citation type="journal article" date="2017" name="Nat. Microbiol.">
        <title>Global analysis of biosynthetic gene clusters reveals vast potential of secondary metabolite production in Penicillium species.</title>
        <authorList>
            <person name="Nielsen J.C."/>
            <person name="Grijseels S."/>
            <person name="Prigent S."/>
            <person name="Ji B."/>
            <person name="Dainat J."/>
            <person name="Nielsen K.F."/>
            <person name="Frisvad J.C."/>
            <person name="Workman M."/>
            <person name="Nielsen J."/>
        </authorList>
    </citation>
    <scope>NUCLEOTIDE SEQUENCE [LARGE SCALE GENOMIC DNA]</scope>
    <source>
        <strain evidence="3">IBT 29525</strain>
    </source>
</reference>
<feature type="compositionally biased region" description="Acidic residues" evidence="1">
    <location>
        <begin position="67"/>
        <end position="78"/>
    </location>
</feature>
<proteinExistence type="predicted"/>
<evidence type="ECO:0000313" key="3">
    <source>
        <dbReference type="Proteomes" id="UP000191612"/>
    </source>
</evidence>
<accession>A0A1V6RL27</accession>
<comment type="caution">
    <text evidence="2">The sequence shown here is derived from an EMBL/GenBank/DDBJ whole genome shotgun (WGS) entry which is preliminary data.</text>
</comment>
<organism evidence="2 3">
    <name type="scientific">Penicillium solitum</name>
    <dbReference type="NCBI Taxonomy" id="60172"/>
    <lineage>
        <taxon>Eukaryota</taxon>
        <taxon>Fungi</taxon>
        <taxon>Dikarya</taxon>
        <taxon>Ascomycota</taxon>
        <taxon>Pezizomycotina</taxon>
        <taxon>Eurotiomycetes</taxon>
        <taxon>Eurotiomycetidae</taxon>
        <taxon>Eurotiales</taxon>
        <taxon>Aspergillaceae</taxon>
        <taxon>Penicillium</taxon>
    </lineage>
</organism>
<dbReference type="EMBL" id="MDYO01000002">
    <property type="protein sequence ID" value="OQE02326.1"/>
    <property type="molecule type" value="Genomic_DNA"/>
</dbReference>
<feature type="compositionally biased region" description="Polar residues" evidence="1">
    <location>
        <begin position="79"/>
        <end position="90"/>
    </location>
</feature>
<feature type="region of interest" description="Disordered" evidence="1">
    <location>
        <begin position="40"/>
        <end position="139"/>
    </location>
</feature>
<gene>
    <name evidence="2" type="ORF">PENSOL_c002G06160</name>
</gene>
<evidence type="ECO:0000256" key="1">
    <source>
        <dbReference type="SAM" id="MobiDB-lite"/>
    </source>
</evidence>
<protein>
    <submittedName>
        <fullName evidence="2">Uncharacterized protein</fullName>
    </submittedName>
</protein>